<evidence type="ECO:0000256" key="4">
    <source>
        <dbReference type="ARBA" id="ARBA00022833"/>
    </source>
</evidence>
<keyword evidence="4" id="KW-0862">Zinc</keyword>
<dbReference type="OrthoDB" id="9805277at2"/>
<keyword evidence="2" id="KW-0808">Transferase</keyword>
<dbReference type="GO" id="GO:0046872">
    <property type="term" value="F:metal ion binding"/>
    <property type="evidence" value="ECO:0007669"/>
    <property type="project" value="UniProtKB-KW"/>
</dbReference>
<organism evidence="5 6">
    <name type="scientific">Enterovirga rhinocerotis</name>
    <dbReference type="NCBI Taxonomy" id="1339210"/>
    <lineage>
        <taxon>Bacteria</taxon>
        <taxon>Pseudomonadati</taxon>
        <taxon>Pseudomonadota</taxon>
        <taxon>Alphaproteobacteria</taxon>
        <taxon>Hyphomicrobiales</taxon>
        <taxon>Methylobacteriaceae</taxon>
        <taxon>Enterovirga</taxon>
    </lineage>
</organism>
<keyword evidence="6" id="KW-1185">Reference proteome</keyword>
<dbReference type="Gene3D" id="3.20.20.70">
    <property type="entry name" value="Aldolase class I"/>
    <property type="match status" value="1"/>
</dbReference>
<comment type="cofactor">
    <cofactor evidence="1">
        <name>Zn(2+)</name>
        <dbReference type="ChEBI" id="CHEBI:29105"/>
    </cofactor>
</comment>
<dbReference type="InterPro" id="IPR008567">
    <property type="entry name" value="BKACE"/>
</dbReference>
<dbReference type="AlphaFoldDB" id="A0A4R7BZ93"/>
<comment type="caution">
    <text evidence="5">The sequence shown here is derived from an EMBL/GenBank/DDBJ whole genome shotgun (WGS) entry which is preliminary data.</text>
</comment>
<protein>
    <submittedName>
        <fullName evidence="5">Uncharacterized protein (DUF849 family)</fullName>
    </submittedName>
</protein>
<dbReference type="PANTHER" id="PTHR37418">
    <property type="entry name" value="3-KETO-5-AMINOHEXANOATE CLEAVAGE ENZYME-RELATED"/>
    <property type="match status" value="1"/>
</dbReference>
<evidence type="ECO:0000256" key="3">
    <source>
        <dbReference type="ARBA" id="ARBA00022723"/>
    </source>
</evidence>
<sequence length="298" mass="31262">MAKTILTCAVTGSLTRPDMNPNLPISPEQIADSALDAAAAGAAIVHIHVRHPDGRPSMEIGHYREVVERIRAKNTALVINLTTGPGGRYHPSEENPAVAGPRTNLLRPERRVEHVLALKPDIATLDLNTMTFGQEVVINTPQSVAAMAEAIYGAGVLPEIELFDSGDCGLCADLVASGKLRTPGLASLVLGVKYGFPPTPETLAYARTLVPKGIAWTGFGIGRNAFTLLAQSFLLGGHVRIGMEDSVHAAKGKLSAGNGEMVEKAVRIVTLLGGELASAEEAREMLGLAGSQRRAAAG</sequence>
<dbReference type="RefSeq" id="WP_133771207.1">
    <property type="nucleotide sequence ID" value="NZ_SNZR01000013.1"/>
</dbReference>
<dbReference type="Pfam" id="PF05853">
    <property type="entry name" value="BKACE"/>
    <property type="match status" value="1"/>
</dbReference>
<dbReference type="EMBL" id="SNZR01000013">
    <property type="protein sequence ID" value="TDR90085.1"/>
    <property type="molecule type" value="Genomic_DNA"/>
</dbReference>
<dbReference type="GO" id="GO:0043720">
    <property type="term" value="F:3-keto-5-aminohexanoate cleavage activity"/>
    <property type="evidence" value="ECO:0007669"/>
    <property type="project" value="InterPro"/>
</dbReference>
<dbReference type="InterPro" id="IPR013785">
    <property type="entry name" value="Aldolase_TIM"/>
</dbReference>
<reference evidence="5 6" key="1">
    <citation type="submission" date="2019-03" db="EMBL/GenBank/DDBJ databases">
        <title>Genomic Encyclopedia of Type Strains, Phase IV (KMG-IV): sequencing the most valuable type-strain genomes for metagenomic binning, comparative biology and taxonomic classification.</title>
        <authorList>
            <person name="Goeker M."/>
        </authorList>
    </citation>
    <scope>NUCLEOTIDE SEQUENCE [LARGE SCALE GENOMIC DNA]</scope>
    <source>
        <strain evidence="5 6">DSM 25903</strain>
    </source>
</reference>
<evidence type="ECO:0000313" key="6">
    <source>
        <dbReference type="Proteomes" id="UP000295122"/>
    </source>
</evidence>
<proteinExistence type="predicted"/>
<accession>A0A4R7BZ93</accession>
<dbReference type="PANTHER" id="PTHR37418:SF2">
    <property type="entry name" value="3-KETO-5-AMINOHEXANOATE CLEAVAGE ENZYME"/>
    <property type="match status" value="1"/>
</dbReference>
<name>A0A4R7BZ93_9HYPH</name>
<gene>
    <name evidence="5" type="ORF">EV668_2924</name>
</gene>
<evidence type="ECO:0000313" key="5">
    <source>
        <dbReference type="EMBL" id="TDR90085.1"/>
    </source>
</evidence>
<keyword evidence="3" id="KW-0479">Metal-binding</keyword>
<evidence type="ECO:0000256" key="2">
    <source>
        <dbReference type="ARBA" id="ARBA00022679"/>
    </source>
</evidence>
<evidence type="ECO:0000256" key="1">
    <source>
        <dbReference type="ARBA" id="ARBA00001947"/>
    </source>
</evidence>
<dbReference type="Proteomes" id="UP000295122">
    <property type="component" value="Unassembled WGS sequence"/>
</dbReference>